<feature type="region of interest" description="Disordered" evidence="1">
    <location>
        <begin position="1"/>
        <end position="190"/>
    </location>
</feature>
<evidence type="ECO:0000256" key="1">
    <source>
        <dbReference type="SAM" id="MobiDB-lite"/>
    </source>
</evidence>
<evidence type="ECO:0008006" key="4">
    <source>
        <dbReference type="Google" id="ProtNLM"/>
    </source>
</evidence>
<dbReference type="AlphaFoldDB" id="A0AAV5UTX5"/>
<dbReference type="EMBL" id="BTSY01000001">
    <property type="protein sequence ID" value="GMT10022.1"/>
    <property type="molecule type" value="Genomic_DNA"/>
</dbReference>
<gene>
    <name evidence="2" type="ORF">PFISCL1PPCAC_1319</name>
</gene>
<protein>
    <recommendedName>
        <fullName evidence="4">WD40 domain-containing protein</fullName>
    </recommendedName>
</protein>
<feature type="non-terminal residue" evidence="2">
    <location>
        <position position="1"/>
    </location>
</feature>
<dbReference type="PANTHER" id="PTHR40326:SF1">
    <property type="entry name" value="RING-TYPE DOMAIN-CONTAINING PROTEIN-RELATED"/>
    <property type="match status" value="1"/>
</dbReference>
<evidence type="ECO:0000313" key="2">
    <source>
        <dbReference type="EMBL" id="GMT10022.1"/>
    </source>
</evidence>
<feature type="compositionally biased region" description="Basic and acidic residues" evidence="1">
    <location>
        <begin position="10"/>
        <end position="21"/>
    </location>
</feature>
<feature type="compositionally biased region" description="Basic and acidic residues" evidence="1">
    <location>
        <begin position="44"/>
        <end position="59"/>
    </location>
</feature>
<feature type="compositionally biased region" description="Basic and acidic residues" evidence="1">
    <location>
        <begin position="99"/>
        <end position="115"/>
    </location>
</feature>
<feature type="compositionally biased region" description="Acidic residues" evidence="1">
    <location>
        <begin position="60"/>
        <end position="69"/>
    </location>
</feature>
<name>A0AAV5UTX5_9BILA</name>
<comment type="caution">
    <text evidence="2">The sequence shown here is derived from an EMBL/GenBank/DDBJ whole genome shotgun (WGS) entry which is preliminary data.</text>
</comment>
<evidence type="ECO:0000313" key="3">
    <source>
        <dbReference type="Proteomes" id="UP001432322"/>
    </source>
</evidence>
<accession>A0AAV5UTX5</accession>
<dbReference type="SUPFAM" id="SSF101898">
    <property type="entry name" value="NHL repeat"/>
    <property type="match status" value="1"/>
</dbReference>
<dbReference type="InterPro" id="IPR011042">
    <property type="entry name" value="6-blade_b-propeller_TolB-like"/>
</dbReference>
<keyword evidence="3" id="KW-1185">Reference proteome</keyword>
<sequence>EEEEGEMEREEEKGEEERREETSEEEEIIEEEDKLEEEEERKEEEERREESGETRKEVGEDNIEGEEEEIRVIQEVPAQFIKYRNNNEEIEDDEITCVYDDREERRMNGKKEKEKERKKKDERKREELKKEKKINGKVDKDDNRRRRDRDSDKYEKRHKSSDDRSRREKKKKSRSREKSKEREMEEDSSCFFIDTSRDSHQSDNESHAFDSDVIRDIAIASNVIDGEESFTISSLYRGHRELQLKKVENTSFSTVFSPLGGAFDRAMRMWIYTNTGGGTVELATYEGHVKGSIKGFKQPSAIAVITPGALFAVLDFNGIYLIDLIANQKSVIAEGFYGSYRGLAKVSDGNLATIMHVSPYFITVFSTATKNKEVCSIAYSKERGNPSFICSCDELIYTSDLDLNVLSGFSYNAGTKLLSPVSRRNLSDSVNRTASVKTEYMAGVVSDSKHNLLVADASGHTIHLVTSSGSLIQTIPFSDNSLPYIAGLALAPTGRVMTVHRHAHKVELYDLVPIVTGTDQLSSGLKTFSFSRKSPPPTRRTFPFKK</sequence>
<organism evidence="2 3">
    <name type="scientific">Pristionchus fissidentatus</name>
    <dbReference type="NCBI Taxonomy" id="1538716"/>
    <lineage>
        <taxon>Eukaryota</taxon>
        <taxon>Metazoa</taxon>
        <taxon>Ecdysozoa</taxon>
        <taxon>Nematoda</taxon>
        <taxon>Chromadorea</taxon>
        <taxon>Rhabditida</taxon>
        <taxon>Rhabditina</taxon>
        <taxon>Diplogasteromorpha</taxon>
        <taxon>Diplogasteroidea</taxon>
        <taxon>Neodiplogasteridae</taxon>
        <taxon>Pristionchus</taxon>
    </lineage>
</organism>
<reference evidence="2" key="1">
    <citation type="submission" date="2023-10" db="EMBL/GenBank/DDBJ databases">
        <title>Genome assembly of Pristionchus species.</title>
        <authorList>
            <person name="Yoshida K."/>
            <person name="Sommer R.J."/>
        </authorList>
    </citation>
    <scope>NUCLEOTIDE SEQUENCE</scope>
    <source>
        <strain evidence="2">RS5133</strain>
    </source>
</reference>
<dbReference type="Gene3D" id="2.120.10.30">
    <property type="entry name" value="TolB, C-terminal domain"/>
    <property type="match status" value="1"/>
</dbReference>
<dbReference type="Proteomes" id="UP001432322">
    <property type="component" value="Unassembled WGS sequence"/>
</dbReference>
<feature type="compositionally biased region" description="Basic and acidic residues" evidence="1">
    <location>
        <begin position="123"/>
        <end position="166"/>
    </location>
</feature>
<feature type="compositionally biased region" description="Acidic residues" evidence="1">
    <location>
        <begin position="22"/>
        <end position="43"/>
    </location>
</feature>
<dbReference type="PANTHER" id="PTHR40326">
    <property type="entry name" value="PROTEIN CBG10816"/>
    <property type="match status" value="1"/>
</dbReference>
<proteinExistence type="predicted"/>